<evidence type="ECO:0000256" key="3">
    <source>
        <dbReference type="ARBA" id="ARBA00022475"/>
    </source>
</evidence>
<dbReference type="RefSeq" id="WP_380706850.1">
    <property type="nucleotide sequence ID" value="NZ_JBHSFN010000009.1"/>
</dbReference>
<feature type="transmembrane region" description="Helical" evidence="8">
    <location>
        <begin position="190"/>
        <end position="211"/>
    </location>
</feature>
<evidence type="ECO:0000313" key="10">
    <source>
        <dbReference type="Proteomes" id="UP001595891"/>
    </source>
</evidence>
<feature type="transmembrane region" description="Helical" evidence="8">
    <location>
        <begin position="113"/>
        <end position="146"/>
    </location>
</feature>
<proteinExistence type="inferred from homology"/>
<evidence type="ECO:0000256" key="1">
    <source>
        <dbReference type="ARBA" id="ARBA00004651"/>
    </source>
</evidence>
<feature type="transmembrane region" description="Helical" evidence="8">
    <location>
        <begin position="396"/>
        <end position="413"/>
    </location>
</feature>
<comment type="similarity">
    <text evidence="7">Belongs to the GntP permease family.</text>
</comment>
<evidence type="ECO:0000256" key="7">
    <source>
        <dbReference type="ARBA" id="ARBA00049663"/>
    </source>
</evidence>
<feature type="transmembrane region" description="Helical" evidence="8">
    <location>
        <begin position="351"/>
        <end position="384"/>
    </location>
</feature>
<dbReference type="PANTHER" id="PTHR30354:SF22">
    <property type="entry name" value="HIGH-AFFINITY GLUCONATE TRANSPORTER"/>
    <property type="match status" value="1"/>
</dbReference>
<feature type="transmembrane region" description="Helical" evidence="8">
    <location>
        <begin position="40"/>
        <end position="58"/>
    </location>
</feature>
<dbReference type="InterPro" id="IPR003474">
    <property type="entry name" value="Glcn_transporter"/>
</dbReference>
<gene>
    <name evidence="9" type="ORF">ACFO8L_16380</name>
</gene>
<evidence type="ECO:0000256" key="2">
    <source>
        <dbReference type="ARBA" id="ARBA00022448"/>
    </source>
</evidence>
<dbReference type="PIRSF" id="PIRSF002746">
    <property type="entry name" value="Gluconate_transporter"/>
    <property type="match status" value="1"/>
</dbReference>
<keyword evidence="10" id="KW-1185">Reference proteome</keyword>
<evidence type="ECO:0000256" key="6">
    <source>
        <dbReference type="ARBA" id="ARBA00023136"/>
    </source>
</evidence>
<name>A0ABV9EE83_9ACTN</name>
<dbReference type="NCBIfam" id="TIGR00791">
    <property type="entry name" value="gntP"/>
    <property type="match status" value="1"/>
</dbReference>
<accession>A0ABV9EE83</accession>
<evidence type="ECO:0000256" key="5">
    <source>
        <dbReference type="ARBA" id="ARBA00022989"/>
    </source>
</evidence>
<evidence type="ECO:0000313" key="9">
    <source>
        <dbReference type="EMBL" id="MFC4587673.1"/>
    </source>
</evidence>
<keyword evidence="2" id="KW-0813">Transport</keyword>
<evidence type="ECO:0000256" key="8">
    <source>
        <dbReference type="SAM" id="Phobius"/>
    </source>
</evidence>
<evidence type="ECO:0000256" key="4">
    <source>
        <dbReference type="ARBA" id="ARBA00022692"/>
    </source>
</evidence>
<dbReference type="EMBL" id="JBHSFN010000009">
    <property type="protein sequence ID" value="MFC4587673.1"/>
    <property type="molecule type" value="Genomic_DNA"/>
</dbReference>
<keyword evidence="5 8" id="KW-1133">Transmembrane helix</keyword>
<feature type="transmembrane region" description="Helical" evidence="8">
    <location>
        <begin position="12"/>
        <end position="34"/>
    </location>
</feature>
<feature type="transmembrane region" description="Helical" evidence="8">
    <location>
        <begin position="241"/>
        <end position="261"/>
    </location>
</feature>
<sequence length="458" mass="46675">MTPHLIALAAPAAVPAGRLLPAALIGIALIVVLITRFRLHPFLSLTLGSLTVGAIAGVSMTDVVKSFTDGFGATAAGVGTLIALGAMFGKLLADSGGADEVVDTIVGRSSPRTLPWAMAGVGALIGLPMFFEIGLVLLMPVIFLVARRSGLSLIRVGIPALAGLSAMHGLVPPHPGPLVAIDALKADLGITLGLGVLIAVPTVAIAGPLFARFAARWVDVPAPELFAARQEPGPQERRPSFAVTLATVLLPVVLMMGKAVADLVIAEGSVARTALDFLGTPLVALLIAVIVAIFTLGLGAGMDRKAIAATLEGALPPIAGVLLIVAAGGGFKQTLVDTGIGKLVADWVQNSGLSVLLLAWLVAVLIRLATGSATVATVTASGILAPLVTTMDTGHTSLLVLAIGSGSLFFSHVNDAGFWLVKEYFGLSVGQNLKTWSVMETVISVVGLVFVLLISLVI</sequence>
<dbReference type="Proteomes" id="UP001595891">
    <property type="component" value="Unassembled WGS sequence"/>
</dbReference>
<feature type="transmembrane region" description="Helical" evidence="8">
    <location>
        <begin position="433"/>
        <end position="457"/>
    </location>
</feature>
<comment type="subcellular location">
    <subcellularLocation>
        <location evidence="1">Cell membrane</location>
        <topology evidence="1">Multi-pass membrane protein</topology>
    </subcellularLocation>
</comment>
<keyword evidence="3" id="KW-1003">Cell membrane</keyword>
<feature type="transmembrane region" description="Helical" evidence="8">
    <location>
        <begin position="313"/>
        <end position="331"/>
    </location>
</feature>
<feature type="transmembrane region" description="Helical" evidence="8">
    <location>
        <begin position="153"/>
        <end position="170"/>
    </location>
</feature>
<dbReference type="PANTHER" id="PTHR30354">
    <property type="entry name" value="GNT FAMILY GLUCONATE TRANSPORTER"/>
    <property type="match status" value="1"/>
</dbReference>
<feature type="transmembrane region" description="Helical" evidence="8">
    <location>
        <begin position="281"/>
        <end position="301"/>
    </location>
</feature>
<keyword evidence="4 8" id="KW-0812">Transmembrane</keyword>
<dbReference type="Pfam" id="PF02447">
    <property type="entry name" value="GntP_permease"/>
    <property type="match status" value="1"/>
</dbReference>
<keyword evidence="6 8" id="KW-0472">Membrane</keyword>
<reference evidence="10" key="1">
    <citation type="journal article" date="2019" name="Int. J. Syst. Evol. Microbiol.">
        <title>The Global Catalogue of Microorganisms (GCM) 10K type strain sequencing project: providing services to taxonomists for standard genome sequencing and annotation.</title>
        <authorList>
            <consortium name="The Broad Institute Genomics Platform"/>
            <consortium name="The Broad Institute Genome Sequencing Center for Infectious Disease"/>
            <person name="Wu L."/>
            <person name="Ma J."/>
        </authorList>
    </citation>
    <scope>NUCLEOTIDE SEQUENCE [LARGE SCALE GENOMIC DNA]</scope>
    <source>
        <strain evidence="10">CCUG 49560</strain>
    </source>
</reference>
<comment type="caution">
    <text evidence="9">The sequence shown here is derived from an EMBL/GenBank/DDBJ whole genome shotgun (WGS) entry which is preliminary data.</text>
</comment>
<protein>
    <submittedName>
        <fullName evidence="9">GntP family permease</fullName>
    </submittedName>
</protein>
<organism evidence="9 10">
    <name type="scientific">Sphaerisporangium corydalis</name>
    <dbReference type="NCBI Taxonomy" id="1441875"/>
    <lineage>
        <taxon>Bacteria</taxon>
        <taxon>Bacillati</taxon>
        <taxon>Actinomycetota</taxon>
        <taxon>Actinomycetes</taxon>
        <taxon>Streptosporangiales</taxon>
        <taxon>Streptosporangiaceae</taxon>
        <taxon>Sphaerisporangium</taxon>
    </lineage>
</organism>